<reference evidence="4" key="1">
    <citation type="journal article" date="2014" name="Int. J. Syst. Evol. Microbiol.">
        <title>Complete genome sequence of Corynebacterium casei LMG S-19264T (=DSM 44701T), isolated from a smear-ripened cheese.</title>
        <authorList>
            <consortium name="US DOE Joint Genome Institute (JGI-PGF)"/>
            <person name="Walter F."/>
            <person name="Albersmeier A."/>
            <person name="Kalinowski J."/>
            <person name="Ruckert C."/>
        </authorList>
    </citation>
    <scope>NUCLEOTIDE SEQUENCE</scope>
    <source>
        <strain evidence="4">KCTC 23714</strain>
    </source>
</reference>
<keyword evidence="5" id="KW-1185">Reference proteome</keyword>
<organism evidence="4 5">
    <name type="scientific">Gemmobacter lanyuensis</name>
    <dbReference type="NCBI Taxonomy" id="1054497"/>
    <lineage>
        <taxon>Bacteria</taxon>
        <taxon>Pseudomonadati</taxon>
        <taxon>Pseudomonadota</taxon>
        <taxon>Alphaproteobacteria</taxon>
        <taxon>Rhodobacterales</taxon>
        <taxon>Paracoccaceae</taxon>
        <taxon>Gemmobacter</taxon>
    </lineage>
</organism>
<evidence type="ECO:0000256" key="1">
    <source>
        <dbReference type="ARBA" id="ARBA00004167"/>
    </source>
</evidence>
<comment type="caution">
    <text evidence="4">The sequence shown here is derived from an EMBL/GenBank/DDBJ whole genome shotgun (WGS) entry which is preliminary data.</text>
</comment>
<dbReference type="EMBL" id="BMYQ01000001">
    <property type="protein sequence ID" value="GGW22913.1"/>
    <property type="molecule type" value="Genomic_DNA"/>
</dbReference>
<dbReference type="Pfam" id="PF13704">
    <property type="entry name" value="Glyco_tranf_2_4"/>
    <property type="match status" value="1"/>
</dbReference>
<keyword evidence="3" id="KW-1133">Transmembrane helix</keyword>
<evidence type="ECO:0000313" key="5">
    <source>
        <dbReference type="Proteomes" id="UP000628984"/>
    </source>
</evidence>
<evidence type="ECO:0000256" key="2">
    <source>
        <dbReference type="ARBA" id="ARBA00022692"/>
    </source>
</evidence>
<evidence type="ECO:0000313" key="4">
    <source>
        <dbReference type="EMBL" id="GGW22913.1"/>
    </source>
</evidence>
<dbReference type="AlphaFoldDB" id="A0A918IPK5"/>
<dbReference type="GO" id="GO:0016020">
    <property type="term" value="C:membrane"/>
    <property type="evidence" value="ECO:0007669"/>
    <property type="project" value="UniProtKB-SubCell"/>
</dbReference>
<accession>A0A918IPK5</accession>
<proteinExistence type="predicted"/>
<dbReference type="Proteomes" id="UP000628984">
    <property type="component" value="Unassembled WGS sequence"/>
</dbReference>
<evidence type="ECO:0008006" key="6">
    <source>
        <dbReference type="Google" id="ProtNLM"/>
    </source>
</evidence>
<evidence type="ECO:0000256" key="3">
    <source>
        <dbReference type="ARBA" id="ARBA00022989"/>
    </source>
</evidence>
<name>A0A918IPK5_9RHOB</name>
<keyword evidence="3" id="KW-0472">Membrane</keyword>
<sequence>MPALRAFLVGTAKNEGPFLLEWVAHHLEVGFTDIVLYQNDSDDLTHEMASILRDLGVIQYYINRAPRGGHQVRAYTRAANLPEYAAADYAMALDLDEFLIIKVGDHRLPDLIAAAPPFDQMQVNWRLFGSSGKRQQSFRLQMERFVMADYLMADNAHFNAFKALFRPARYSRPGVHQPKLREDAPTQVRVTNGSGLPPDAYQIRNYNTTDPGGQRLAQVNHYIVRDLDTFVVKTRRGSAHQDDREVGVKYWAVRNRNYVEDLTAHAQVPRVAARIAALDDLSGGRLKRLRRQSIALHKEKFVILMDDPETRKLRRDCQKFDGLVPLVGSFQDYL</sequence>
<gene>
    <name evidence="4" type="ORF">GCM10011452_07100</name>
</gene>
<dbReference type="GO" id="GO:0005737">
    <property type="term" value="C:cytoplasm"/>
    <property type="evidence" value="ECO:0007669"/>
    <property type="project" value="TreeGrafter"/>
</dbReference>
<reference evidence="4" key="2">
    <citation type="submission" date="2020-09" db="EMBL/GenBank/DDBJ databases">
        <authorList>
            <person name="Sun Q."/>
            <person name="Kim S."/>
        </authorList>
    </citation>
    <scope>NUCLEOTIDE SEQUENCE</scope>
    <source>
        <strain evidence="4">KCTC 23714</strain>
    </source>
</reference>
<comment type="subcellular location">
    <subcellularLocation>
        <location evidence="1">Membrane</location>
        <topology evidence="1">Single-pass membrane protein</topology>
    </subcellularLocation>
</comment>
<protein>
    <recommendedName>
        <fullName evidence="6">Glycosyl transferase family 2</fullName>
    </recommendedName>
</protein>
<dbReference type="GO" id="GO:0016757">
    <property type="term" value="F:glycosyltransferase activity"/>
    <property type="evidence" value="ECO:0007669"/>
    <property type="project" value="TreeGrafter"/>
</dbReference>
<dbReference type="RefSeq" id="WP_189632413.1">
    <property type="nucleotide sequence ID" value="NZ_BMYQ01000001.1"/>
</dbReference>
<dbReference type="PANTHER" id="PTHR21461">
    <property type="entry name" value="GLYCOSYLTRANSFERASE FAMILY 92 PROTEIN"/>
    <property type="match status" value="1"/>
</dbReference>
<dbReference type="PANTHER" id="PTHR21461:SF69">
    <property type="entry name" value="GLYCOSYLTRANSFERASE FAMILY 92 PROTEIN"/>
    <property type="match status" value="1"/>
</dbReference>
<keyword evidence="2" id="KW-0812">Transmembrane</keyword>